<comment type="caution">
    <text evidence="2">The sequence shown here is derived from an EMBL/GenBank/DDBJ whole genome shotgun (WGS) entry which is preliminary data.</text>
</comment>
<sequence>MESSDFAEESTYGSTGIGQLRSDLMKQISSLQKDLAIEVDAQHCDHFPGFNRNLRQAANSVLYATTTLQQIPQTYSNTLLTLIAFQRSYLETRALLDKFQKFDPRSYDKENYKVDLSIMGTVTDRPNLVQDLFKHGVPVWFVRQTIPDQVNICRQVKPTRPDESVGVVLSRWPRAPVFYNGPRSPGMYYGTGNWQPGSIDFSKVSSEEFDFSNVGPEKWAGTSPRADLAPDQAPSPSCSQALSKSTKSRKPYSKHQQAPARTMSINKERFQQSNSPLSLWTIATWVDALRSVDTDPRRILQHNQRSLFRGYMFPDPPALLDEKNGKENLLGWLLIRPSWISTLTGFEPRHATLPSPQQWRSYLRELALDYELVRKDERKFHNSIVQGMSRQARRNQWQREAAKEIFTAPKPIRDLVTSIPWNGHAVWTPTNLSLLDNDYRLAVWDSHEHNFRAELISLDRCVMRDAWKDGKEREHKIRAIFYDKTIFMMQVPSRFKSIASERATDRCTFVEAFRTLVTDWPGEIPKKLAALEFRKEVGFEVVWDFDLMGTVEVMAFKYYCQLFFDYFGRAPTIPHSLPTGSMALTTLCCFDPYAAKLYYNVIIML</sequence>
<evidence type="ECO:0000313" key="3">
    <source>
        <dbReference type="Proteomes" id="UP001213000"/>
    </source>
</evidence>
<feature type="compositionally biased region" description="Polar residues" evidence="1">
    <location>
        <begin position="234"/>
        <end position="245"/>
    </location>
</feature>
<reference evidence="2" key="1">
    <citation type="submission" date="2022-07" db="EMBL/GenBank/DDBJ databases">
        <title>Genome Sequence of Leucocoprinus birnbaumii.</title>
        <authorList>
            <person name="Buettner E."/>
        </authorList>
    </citation>
    <scope>NUCLEOTIDE SEQUENCE</scope>
    <source>
        <strain evidence="2">VT141</strain>
    </source>
</reference>
<protein>
    <submittedName>
        <fullName evidence="2">Uncharacterized protein</fullName>
    </submittedName>
</protein>
<keyword evidence="3" id="KW-1185">Reference proteome</keyword>
<accession>A0AAD5VPT6</accession>
<gene>
    <name evidence="2" type="ORF">NP233_g7127</name>
</gene>
<feature type="region of interest" description="Disordered" evidence="1">
    <location>
        <begin position="215"/>
        <end position="261"/>
    </location>
</feature>
<proteinExistence type="predicted"/>
<dbReference type="EMBL" id="JANIEX010000503">
    <property type="protein sequence ID" value="KAJ3566228.1"/>
    <property type="molecule type" value="Genomic_DNA"/>
</dbReference>
<organism evidence="2 3">
    <name type="scientific">Leucocoprinus birnbaumii</name>
    <dbReference type="NCBI Taxonomy" id="56174"/>
    <lineage>
        <taxon>Eukaryota</taxon>
        <taxon>Fungi</taxon>
        <taxon>Dikarya</taxon>
        <taxon>Basidiomycota</taxon>
        <taxon>Agaricomycotina</taxon>
        <taxon>Agaricomycetes</taxon>
        <taxon>Agaricomycetidae</taxon>
        <taxon>Agaricales</taxon>
        <taxon>Agaricineae</taxon>
        <taxon>Agaricaceae</taxon>
        <taxon>Leucocoprinus</taxon>
    </lineage>
</organism>
<dbReference type="AlphaFoldDB" id="A0AAD5VPT6"/>
<dbReference type="Proteomes" id="UP001213000">
    <property type="component" value="Unassembled WGS sequence"/>
</dbReference>
<name>A0AAD5VPT6_9AGAR</name>
<evidence type="ECO:0000313" key="2">
    <source>
        <dbReference type="EMBL" id="KAJ3566228.1"/>
    </source>
</evidence>
<evidence type="ECO:0000256" key="1">
    <source>
        <dbReference type="SAM" id="MobiDB-lite"/>
    </source>
</evidence>